<dbReference type="AlphaFoldDB" id="A0A7W9U833"/>
<organism evidence="1 2">
    <name type="scientific">Massilia aurea</name>
    <dbReference type="NCBI Taxonomy" id="373040"/>
    <lineage>
        <taxon>Bacteria</taxon>
        <taxon>Pseudomonadati</taxon>
        <taxon>Pseudomonadota</taxon>
        <taxon>Betaproteobacteria</taxon>
        <taxon>Burkholderiales</taxon>
        <taxon>Oxalobacteraceae</taxon>
        <taxon>Telluria group</taxon>
        <taxon>Massilia</taxon>
    </lineage>
</organism>
<gene>
    <name evidence="1" type="ORF">HD842_000540</name>
</gene>
<protein>
    <submittedName>
        <fullName evidence="1">Uncharacterized protein</fullName>
    </submittedName>
</protein>
<keyword evidence="2" id="KW-1185">Reference proteome</keyword>
<sequence length="299" mass="34087">MTNHHQISDAIEEIAKHKNQIIKSVNDAWLLCDFSLSEPEIIKSFVMEKGKGIDFLNKNVATLINGAQSRFVIKFGGVFAHQRPYIKRTSRNCLKKKGTNSTETCELADLLCLHVFVDSEKNVITSQASFFQAKKSEAIDNQTQRWFYDLDNEFSYKASAFWERTSAGNASRAMPSWGEHRSSAFQYLLLLSGNPTVRLSPWNVEHKHKFGFFLYKLITFSTGKTYDYKDRLAGGWSSIVNDVLQMGSRTMKGKPRNSPGLDEVIDYFNDFRDHDKQVMDVNGPGVTMLLSIVQDTDRQ</sequence>
<evidence type="ECO:0000313" key="2">
    <source>
        <dbReference type="Proteomes" id="UP000540787"/>
    </source>
</evidence>
<evidence type="ECO:0000313" key="1">
    <source>
        <dbReference type="EMBL" id="MBB6132429.1"/>
    </source>
</evidence>
<reference evidence="1 2" key="1">
    <citation type="submission" date="2020-08" db="EMBL/GenBank/DDBJ databases">
        <title>The Agave Microbiome: Exploring the role of microbial communities in plant adaptations to desert environments.</title>
        <authorList>
            <person name="Partida-Martinez L.P."/>
        </authorList>
    </citation>
    <scope>NUCLEOTIDE SEQUENCE [LARGE SCALE GENOMIC DNA]</scope>
    <source>
        <strain evidence="1 2">AT3.2</strain>
    </source>
</reference>
<dbReference type="Proteomes" id="UP000540787">
    <property type="component" value="Unassembled WGS sequence"/>
</dbReference>
<dbReference type="EMBL" id="JACHBX010000001">
    <property type="protein sequence ID" value="MBB6132429.1"/>
    <property type="molecule type" value="Genomic_DNA"/>
</dbReference>
<proteinExistence type="predicted"/>
<comment type="caution">
    <text evidence="1">The sequence shown here is derived from an EMBL/GenBank/DDBJ whole genome shotgun (WGS) entry which is preliminary data.</text>
</comment>
<dbReference type="RefSeq" id="WP_183550601.1">
    <property type="nucleotide sequence ID" value="NZ_JACHBX010000001.1"/>
</dbReference>
<name>A0A7W9U833_9BURK</name>
<accession>A0A7W9U833</accession>